<dbReference type="InterPro" id="IPR021560">
    <property type="entry name" value="DUF3021"/>
</dbReference>
<keyword evidence="1" id="KW-1133">Transmembrane helix</keyword>
<feature type="transmembrane region" description="Helical" evidence="1">
    <location>
        <begin position="43"/>
        <end position="63"/>
    </location>
</feature>
<evidence type="ECO:0000313" key="3">
    <source>
        <dbReference type="Proteomes" id="UP000821656"/>
    </source>
</evidence>
<sequence>MELMDYIKKLIRNYFTIFSLIVICVTVSSQIFLPNKSLELKDIYIYMICSLIIDLLSLILYSTEKLSEKQMWIRRIIHFSVLNGVLLIFTNVIGFMHDTLDIIILEIQIIVIYAIFQFLVWMYDKKAANEINEKLNIIREELEIKKEEE</sequence>
<dbReference type="Pfam" id="PF11457">
    <property type="entry name" value="DUF3021"/>
    <property type="match status" value="1"/>
</dbReference>
<keyword evidence="1" id="KW-0812">Transmembrane</keyword>
<dbReference type="RefSeq" id="WP_077307742.1">
    <property type="nucleotide sequence ID" value="NZ_CP016090.1"/>
</dbReference>
<protein>
    <submittedName>
        <fullName evidence="2">Uncharacterized membrane protein YsdA (DUF1294 family)</fullName>
    </submittedName>
</protein>
<dbReference type="AlphaFoldDB" id="A0A9Q5D0P8"/>
<comment type="caution">
    <text evidence="2">The sequence shown here is derived from an EMBL/GenBank/DDBJ whole genome shotgun (WGS) entry which is preliminary data.</text>
</comment>
<evidence type="ECO:0000313" key="2">
    <source>
        <dbReference type="EMBL" id="NRV11047.1"/>
    </source>
</evidence>
<organism evidence="2 3">
    <name type="scientific">Clostridium beijerinckii</name>
    <name type="common">Clostridium MP</name>
    <dbReference type="NCBI Taxonomy" id="1520"/>
    <lineage>
        <taxon>Bacteria</taxon>
        <taxon>Bacillati</taxon>
        <taxon>Bacillota</taxon>
        <taxon>Clostridia</taxon>
        <taxon>Eubacteriales</taxon>
        <taxon>Clostridiaceae</taxon>
        <taxon>Clostridium</taxon>
    </lineage>
</organism>
<accession>A0A9Q5D0P8</accession>
<dbReference type="Proteomes" id="UP000821656">
    <property type="component" value="Unassembled WGS sequence"/>
</dbReference>
<proteinExistence type="predicted"/>
<gene>
    <name evidence="2" type="ORF">DFH45_004010</name>
</gene>
<feature type="transmembrane region" description="Helical" evidence="1">
    <location>
        <begin position="12"/>
        <end position="31"/>
    </location>
</feature>
<feature type="transmembrane region" description="Helical" evidence="1">
    <location>
        <begin position="75"/>
        <end position="96"/>
    </location>
</feature>
<reference evidence="2" key="1">
    <citation type="submission" date="2020-05" db="EMBL/GenBank/DDBJ databases">
        <title>Genomic insights into acetone-butanol-ethanol (ABE) fermentation by sequencing solventogenic clostridia strains.</title>
        <authorList>
            <person name="Brown S."/>
        </authorList>
    </citation>
    <scope>NUCLEOTIDE SEQUENCE</scope>
    <source>
        <strain evidence="2">DJ126</strain>
    </source>
</reference>
<keyword evidence="1" id="KW-0472">Membrane</keyword>
<feature type="transmembrane region" description="Helical" evidence="1">
    <location>
        <begin position="102"/>
        <end position="123"/>
    </location>
</feature>
<dbReference type="EMBL" id="JABSXK010000001">
    <property type="protein sequence ID" value="NRV11047.1"/>
    <property type="molecule type" value="Genomic_DNA"/>
</dbReference>
<evidence type="ECO:0000256" key="1">
    <source>
        <dbReference type="SAM" id="Phobius"/>
    </source>
</evidence>
<name>A0A9Q5D0P8_CLOBE</name>